<organism evidence="2 3">
    <name type="scientific">Pisolithus tinctorius Marx 270</name>
    <dbReference type="NCBI Taxonomy" id="870435"/>
    <lineage>
        <taxon>Eukaryota</taxon>
        <taxon>Fungi</taxon>
        <taxon>Dikarya</taxon>
        <taxon>Basidiomycota</taxon>
        <taxon>Agaricomycotina</taxon>
        <taxon>Agaricomycetes</taxon>
        <taxon>Agaricomycetidae</taxon>
        <taxon>Boletales</taxon>
        <taxon>Sclerodermatineae</taxon>
        <taxon>Pisolithaceae</taxon>
        <taxon>Pisolithus</taxon>
    </lineage>
</organism>
<reference evidence="2 3" key="1">
    <citation type="submission" date="2014-04" db="EMBL/GenBank/DDBJ databases">
        <authorList>
            <consortium name="DOE Joint Genome Institute"/>
            <person name="Kuo A."/>
            <person name="Kohler A."/>
            <person name="Costa M.D."/>
            <person name="Nagy L.G."/>
            <person name="Floudas D."/>
            <person name="Copeland A."/>
            <person name="Barry K.W."/>
            <person name="Cichocki N."/>
            <person name="Veneault-Fourrey C."/>
            <person name="LaButti K."/>
            <person name="Lindquist E.A."/>
            <person name="Lipzen A."/>
            <person name="Lundell T."/>
            <person name="Morin E."/>
            <person name="Murat C."/>
            <person name="Sun H."/>
            <person name="Tunlid A."/>
            <person name="Henrissat B."/>
            <person name="Grigoriev I.V."/>
            <person name="Hibbett D.S."/>
            <person name="Martin F."/>
            <person name="Nordberg H.P."/>
            <person name="Cantor M.N."/>
            <person name="Hua S.X."/>
        </authorList>
    </citation>
    <scope>NUCLEOTIDE SEQUENCE [LARGE SCALE GENOMIC DNA]</scope>
    <source>
        <strain evidence="2 3">Marx 270</strain>
    </source>
</reference>
<dbReference type="CDD" id="cd00030">
    <property type="entry name" value="C2"/>
    <property type="match status" value="1"/>
</dbReference>
<evidence type="ECO:0000259" key="1">
    <source>
        <dbReference type="PROSITE" id="PS50004"/>
    </source>
</evidence>
<proteinExistence type="predicted"/>
<keyword evidence="3" id="KW-1185">Reference proteome</keyword>
<dbReference type="SUPFAM" id="SSF49562">
    <property type="entry name" value="C2 domain (Calcium/lipid-binding domain, CaLB)"/>
    <property type="match status" value="1"/>
</dbReference>
<evidence type="ECO:0000313" key="3">
    <source>
        <dbReference type="Proteomes" id="UP000054217"/>
    </source>
</evidence>
<dbReference type="InterPro" id="IPR000008">
    <property type="entry name" value="C2_dom"/>
</dbReference>
<feature type="domain" description="C2" evidence="1">
    <location>
        <begin position="1"/>
        <end position="100"/>
    </location>
</feature>
<dbReference type="AlphaFoldDB" id="A0A0C3PBZ5"/>
<reference evidence="3" key="2">
    <citation type="submission" date="2015-01" db="EMBL/GenBank/DDBJ databases">
        <title>Evolutionary Origins and Diversification of the Mycorrhizal Mutualists.</title>
        <authorList>
            <consortium name="DOE Joint Genome Institute"/>
            <consortium name="Mycorrhizal Genomics Consortium"/>
            <person name="Kohler A."/>
            <person name="Kuo A."/>
            <person name="Nagy L.G."/>
            <person name="Floudas D."/>
            <person name="Copeland A."/>
            <person name="Barry K.W."/>
            <person name="Cichocki N."/>
            <person name="Veneault-Fourrey C."/>
            <person name="LaButti K."/>
            <person name="Lindquist E.A."/>
            <person name="Lipzen A."/>
            <person name="Lundell T."/>
            <person name="Morin E."/>
            <person name="Murat C."/>
            <person name="Riley R."/>
            <person name="Ohm R."/>
            <person name="Sun H."/>
            <person name="Tunlid A."/>
            <person name="Henrissat B."/>
            <person name="Grigoriev I.V."/>
            <person name="Hibbett D.S."/>
            <person name="Martin F."/>
        </authorList>
    </citation>
    <scope>NUCLEOTIDE SEQUENCE [LARGE SCALE GENOMIC DNA]</scope>
    <source>
        <strain evidence="3">Marx 270</strain>
    </source>
</reference>
<accession>A0A0C3PBZ5</accession>
<dbReference type="EMBL" id="KN831966">
    <property type="protein sequence ID" value="KIO05511.1"/>
    <property type="molecule type" value="Genomic_DNA"/>
</dbReference>
<dbReference type="InterPro" id="IPR035892">
    <property type="entry name" value="C2_domain_sf"/>
</dbReference>
<sequence>MIFEVTVVKAELPALANDWTKCFVLIVVDGNDVAKTKSTKKPGVFEWQEHFVLASETDETVYRFELRRKSTVSFLGNQLLASTETSLSELLLRAQKASRE</sequence>
<dbReference type="Proteomes" id="UP000054217">
    <property type="component" value="Unassembled WGS sequence"/>
</dbReference>
<dbReference type="InParanoid" id="A0A0C3PBZ5"/>
<dbReference type="PROSITE" id="PS50004">
    <property type="entry name" value="C2"/>
    <property type="match status" value="1"/>
</dbReference>
<protein>
    <recommendedName>
        <fullName evidence="1">C2 domain-containing protein</fullName>
    </recommendedName>
</protein>
<evidence type="ECO:0000313" key="2">
    <source>
        <dbReference type="EMBL" id="KIO05511.1"/>
    </source>
</evidence>
<name>A0A0C3PBZ5_PISTI</name>
<gene>
    <name evidence="2" type="ORF">M404DRAFT_511732</name>
</gene>
<dbReference type="HOGENOM" id="CLU_2307172_0_0_1"/>